<proteinExistence type="predicted"/>
<dbReference type="PROSITE" id="PS51257">
    <property type="entry name" value="PROKAR_LIPOPROTEIN"/>
    <property type="match status" value="1"/>
</dbReference>
<name>A0ABY2TV31_9SPIR</name>
<organism evidence="2 3">
    <name type="scientific">Brachyspira catarrhinii</name>
    <dbReference type="NCBI Taxonomy" id="2528966"/>
    <lineage>
        <taxon>Bacteria</taxon>
        <taxon>Pseudomonadati</taxon>
        <taxon>Spirochaetota</taxon>
        <taxon>Spirochaetia</taxon>
        <taxon>Brachyspirales</taxon>
        <taxon>Brachyspiraceae</taxon>
        <taxon>Brachyspira</taxon>
    </lineage>
</organism>
<dbReference type="Proteomes" id="UP000310168">
    <property type="component" value="Unassembled WGS sequence"/>
</dbReference>
<evidence type="ECO:0000313" key="3">
    <source>
        <dbReference type="Proteomes" id="UP000310168"/>
    </source>
</evidence>
<keyword evidence="3" id="KW-1185">Reference proteome</keyword>
<sequence length="136" mass="14540">MKKKPMKKLLKNLVLLILFIAPFIQACSPTPATEPVTDANETTLSKTSGFQSIEPVLGSATLYIGNFTATSLEIGFDAADTTAVSTLTNISGELGNYNYQNANLAASVRVADSSSIRVSVTSLRTPYFSLENVLCQ</sequence>
<feature type="chain" id="PRO_5046210188" evidence="1">
    <location>
        <begin position="27"/>
        <end position="136"/>
    </location>
</feature>
<reference evidence="2 3" key="1">
    <citation type="journal article" date="2019" name="Anaerobe">
        <title>Brachyspira catarrhinii sp. nov., an anaerobic intestinal spirochaete isolated from vervet monkeys may have been misidentified as Brachyspira aalborgi in previous studies.</title>
        <authorList>
            <person name="Phillips N.D."/>
            <person name="La T."/>
            <person name="Hampson D.J."/>
        </authorList>
    </citation>
    <scope>NUCLEOTIDE SEQUENCE [LARGE SCALE GENOMIC DNA]</scope>
    <source>
        <strain evidence="2 3">Z12</strain>
    </source>
</reference>
<evidence type="ECO:0000256" key="1">
    <source>
        <dbReference type="SAM" id="SignalP"/>
    </source>
</evidence>
<dbReference type="RefSeq" id="WP_137997547.1">
    <property type="nucleotide sequence ID" value="NZ_SJDU01000035.1"/>
</dbReference>
<gene>
    <name evidence="2" type="ORF">EZH24_02455</name>
</gene>
<comment type="caution">
    <text evidence="2">The sequence shown here is derived from an EMBL/GenBank/DDBJ whole genome shotgun (WGS) entry which is preliminary data.</text>
</comment>
<dbReference type="EMBL" id="SJDU01000035">
    <property type="protein sequence ID" value="TKZ35981.1"/>
    <property type="molecule type" value="Genomic_DNA"/>
</dbReference>
<evidence type="ECO:0000313" key="2">
    <source>
        <dbReference type="EMBL" id="TKZ35981.1"/>
    </source>
</evidence>
<keyword evidence="1" id="KW-0732">Signal</keyword>
<feature type="signal peptide" evidence="1">
    <location>
        <begin position="1"/>
        <end position="26"/>
    </location>
</feature>
<accession>A0ABY2TV31</accession>
<protein>
    <submittedName>
        <fullName evidence="2">Uncharacterized protein</fullName>
    </submittedName>
</protein>